<dbReference type="InterPro" id="IPR003406">
    <property type="entry name" value="Glyco_trans_14"/>
</dbReference>
<dbReference type="Proteomes" id="UP001497392">
    <property type="component" value="Unassembled WGS sequence"/>
</dbReference>
<evidence type="ECO:0000256" key="1">
    <source>
        <dbReference type="ARBA" id="ARBA00004606"/>
    </source>
</evidence>
<reference evidence="8 9" key="1">
    <citation type="submission" date="2024-06" db="EMBL/GenBank/DDBJ databases">
        <authorList>
            <person name="Kraege A."/>
            <person name="Thomma B."/>
        </authorList>
    </citation>
    <scope>NUCLEOTIDE SEQUENCE [LARGE SCALE GENOMIC DNA]</scope>
</reference>
<accession>A0ABP1G9J3</accession>
<feature type="compositionally biased region" description="Polar residues" evidence="6">
    <location>
        <begin position="26"/>
        <end position="40"/>
    </location>
</feature>
<dbReference type="Pfam" id="PF02485">
    <property type="entry name" value="Branch"/>
    <property type="match status" value="1"/>
</dbReference>
<evidence type="ECO:0000256" key="2">
    <source>
        <dbReference type="ARBA" id="ARBA00022676"/>
    </source>
</evidence>
<evidence type="ECO:0000256" key="6">
    <source>
        <dbReference type="SAM" id="MobiDB-lite"/>
    </source>
</evidence>
<proteinExistence type="predicted"/>
<keyword evidence="7" id="KW-1133">Transmembrane helix</keyword>
<sequence length="573" mass="63502">MSRPASADIRRSGVHGSPEESILIDRQSTPQQKVNASPLLRQSSIGAKQGRMSQTCARLTALVLLANAMVAMYLFLGTGRGGTSWAGHFVKSIHGKSSSSSGMATTLWSRVDSSNFEPQSTLWGEPETAAEAESWQGMGTKGARKEGRDQKGKPSTSWLHKAKSAVGGAFGGRAVTRGDGVASSISHPEVATDGCSAALDIPKVAMMFLTRGEIHQEPLWKLWFQHLAGMVPVSALRIHDGCAADQIGFLQKVCGPAARGNVIQQQHLFNVYVHVGANEVNFTGFPETSIFYGRDIKARVHVDWGTFSLVAALKELIMSGLEDRLNQKFMLISESGIPLYPGETMWVELMVEEKSRINACELGTLNNMYHRWTPEMETDFLKQHHWRKSSQWVTLRRDHAQIIGEDKELADIFIKWCYMEWQDNNWRDCYSDEHYLSTLLASKGLDNETDCFGGTTYTSWQWGQAHPQAFGPDDINPDKIREMRQPQAGCNAPSAIITAAAQFIDIADVTPQACSTKPIDYSYSLGYHCPIMARKFSQETAPAIAQLLSECSNHLNIVTSAKCQQFRRLMHVL</sequence>
<protein>
    <submittedName>
        <fullName evidence="8">G12101 protein</fullName>
    </submittedName>
</protein>
<comment type="subcellular location">
    <subcellularLocation>
        <location evidence="1">Membrane</location>
        <topology evidence="1">Single-pass type II membrane protein</topology>
    </subcellularLocation>
</comment>
<feature type="region of interest" description="Disordered" evidence="6">
    <location>
        <begin position="118"/>
        <end position="159"/>
    </location>
</feature>
<feature type="compositionally biased region" description="Basic and acidic residues" evidence="6">
    <location>
        <begin position="143"/>
        <end position="152"/>
    </location>
</feature>
<feature type="transmembrane region" description="Helical" evidence="7">
    <location>
        <begin position="56"/>
        <end position="76"/>
    </location>
</feature>
<evidence type="ECO:0000313" key="8">
    <source>
        <dbReference type="EMBL" id="CAL5228886.1"/>
    </source>
</evidence>
<keyword evidence="5" id="KW-0325">Glycoprotein</keyword>
<dbReference type="EMBL" id="CAXHTA020000019">
    <property type="protein sequence ID" value="CAL5228886.1"/>
    <property type="molecule type" value="Genomic_DNA"/>
</dbReference>
<keyword evidence="7" id="KW-0812">Transmembrane</keyword>
<organism evidence="8 9">
    <name type="scientific">Coccomyxa viridis</name>
    <dbReference type="NCBI Taxonomy" id="1274662"/>
    <lineage>
        <taxon>Eukaryota</taxon>
        <taxon>Viridiplantae</taxon>
        <taxon>Chlorophyta</taxon>
        <taxon>core chlorophytes</taxon>
        <taxon>Trebouxiophyceae</taxon>
        <taxon>Trebouxiophyceae incertae sedis</taxon>
        <taxon>Coccomyxaceae</taxon>
        <taxon>Coccomyxa</taxon>
    </lineage>
</organism>
<keyword evidence="9" id="KW-1185">Reference proteome</keyword>
<evidence type="ECO:0000313" key="9">
    <source>
        <dbReference type="Proteomes" id="UP001497392"/>
    </source>
</evidence>
<keyword evidence="3" id="KW-0808">Transferase</keyword>
<dbReference type="InterPro" id="IPR044174">
    <property type="entry name" value="BC10-like"/>
</dbReference>
<keyword evidence="4 7" id="KW-0472">Membrane</keyword>
<feature type="region of interest" description="Disordered" evidence="6">
    <location>
        <begin position="1"/>
        <end position="40"/>
    </location>
</feature>
<dbReference type="PANTHER" id="PTHR31042:SF150">
    <property type="entry name" value="OS06G0661900 PROTEIN"/>
    <property type="match status" value="1"/>
</dbReference>
<keyword evidence="2" id="KW-0328">Glycosyltransferase</keyword>
<gene>
    <name evidence="8" type="primary">g12101</name>
    <name evidence="8" type="ORF">VP750_LOCUS10792</name>
</gene>
<evidence type="ECO:0000256" key="7">
    <source>
        <dbReference type="SAM" id="Phobius"/>
    </source>
</evidence>
<name>A0ABP1G9J3_9CHLO</name>
<evidence type="ECO:0000256" key="5">
    <source>
        <dbReference type="ARBA" id="ARBA00023180"/>
    </source>
</evidence>
<evidence type="ECO:0000256" key="3">
    <source>
        <dbReference type="ARBA" id="ARBA00022679"/>
    </source>
</evidence>
<comment type="caution">
    <text evidence="8">The sequence shown here is derived from an EMBL/GenBank/DDBJ whole genome shotgun (WGS) entry which is preliminary data.</text>
</comment>
<evidence type="ECO:0000256" key="4">
    <source>
        <dbReference type="ARBA" id="ARBA00023136"/>
    </source>
</evidence>
<dbReference type="PANTHER" id="PTHR31042">
    <property type="entry name" value="CORE-2/I-BRANCHING BETA-1,6-N-ACETYLGLUCOSAMINYLTRANSFERASE FAMILY PROTEIN-RELATED"/>
    <property type="match status" value="1"/>
</dbReference>